<gene>
    <name evidence="2" type="ORF">O3P69_002216</name>
</gene>
<comment type="caution">
    <text evidence="2">The sequence shown here is derived from an EMBL/GenBank/DDBJ whole genome shotgun (WGS) entry which is preliminary data.</text>
</comment>
<evidence type="ECO:0000313" key="3">
    <source>
        <dbReference type="Proteomes" id="UP001487740"/>
    </source>
</evidence>
<evidence type="ECO:0000256" key="1">
    <source>
        <dbReference type="SAM" id="MobiDB-lite"/>
    </source>
</evidence>
<keyword evidence="3" id="KW-1185">Reference proteome</keyword>
<dbReference type="Proteomes" id="UP001487740">
    <property type="component" value="Unassembled WGS sequence"/>
</dbReference>
<name>A0AAW0V6J9_SCYPA</name>
<accession>A0AAW0V6J9</accession>
<feature type="region of interest" description="Disordered" evidence="1">
    <location>
        <begin position="76"/>
        <end position="99"/>
    </location>
</feature>
<organism evidence="2 3">
    <name type="scientific">Scylla paramamosain</name>
    <name type="common">Mud crab</name>
    <dbReference type="NCBI Taxonomy" id="85552"/>
    <lineage>
        <taxon>Eukaryota</taxon>
        <taxon>Metazoa</taxon>
        <taxon>Ecdysozoa</taxon>
        <taxon>Arthropoda</taxon>
        <taxon>Crustacea</taxon>
        <taxon>Multicrustacea</taxon>
        <taxon>Malacostraca</taxon>
        <taxon>Eumalacostraca</taxon>
        <taxon>Eucarida</taxon>
        <taxon>Decapoda</taxon>
        <taxon>Pleocyemata</taxon>
        <taxon>Brachyura</taxon>
        <taxon>Eubrachyura</taxon>
        <taxon>Portunoidea</taxon>
        <taxon>Portunidae</taxon>
        <taxon>Portuninae</taxon>
        <taxon>Scylla</taxon>
    </lineage>
</organism>
<protein>
    <submittedName>
        <fullName evidence="2">Uncharacterized protein</fullName>
    </submittedName>
</protein>
<reference evidence="2 3" key="1">
    <citation type="submission" date="2023-03" db="EMBL/GenBank/DDBJ databases">
        <title>High-quality genome of Scylla paramamosain provides insights in environmental adaptation.</title>
        <authorList>
            <person name="Zhang L."/>
        </authorList>
    </citation>
    <scope>NUCLEOTIDE SEQUENCE [LARGE SCALE GENOMIC DNA]</scope>
    <source>
        <strain evidence="2">LZ_2023a</strain>
        <tissue evidence="2">Muscle</tissue>
    </source>
</reference>
<dbReference type="EMBL" id="JARAKH010000001">
    <property type="protein sequence ID" value="KAK8407516.1"/>
    <property type="molecule type" value="Genomic_DNA"/>
</dbReference>
<feature type="region of interest" description="Disordered" evidence="1">
    <location>
        <begin position="1"/>
        <end position="24"/>
    </location>
</feature>
<dbReference type="AlphaFoldDB" id="A0AAW0V6J9"/>
<proteinExistence type="predicted"/>
<evidence type="ECO:0000313" key="2">
    <source>
        <dbReference type="EMBL" id="KAK8407516.1"/>
    </source>
</evidence>
<sequence>MNILSVPISTLPRGPVSTPLKSPRLAVSPRRQRFLDLLEMDLGKTQGSVLGGVGSTPQEGFDNSVITVTAVRYHRELRGEAQEGPRSRGERRDHGAEGRGEVIVLRFGGRGDDASGQCKWWVSTGCLSQPPTQGSSIQLEARIAK</sequence>